<feature type="binding site" evidence="8">
    <location>
        <begin position="460"/>
        <end position="462"/>
    </location>
    <ligand>
        <name>GTP</name>
        <dbReference type="ChEBI" id="CHEBI:37565"/>
    </ligand>
</feature>
<dbReference type="SMART" id="SM00788">
    <property type="entry name" value="Adenylsucc_synt"/>
    <property type="match status" value="1"/>
</dbReference>
<dbReference type="InterPro" id="IPR033128">
    <property type="entry name" value="Adenylosuccin_syn_Lys_AS"/>
</dbReference>
<dbReference type="PANTHER" id="PTHR11846">
    <property type="entry name" value="ADENYLOSUCCINATE SYNTHETASE"/>
    <property type="match status" value="1"/>
</dbReference>
<feature type="active site" description="Proton donor" evidence="8">
    <location>
        <position position="44"/>
    </location>
</feature>
<feature type="active site" evidence="9">
    <location>
        <position position="143"/>
    </location>
</feature>
<dbReference type="InterPro" id="IPR018220">
    <property type="entry name" value="Adenylosuccin_syn_GTP-bd"/>
</dbReference>
<dbReference type="GO" id="GO:0004019">
    <property type="term" value="F:adenylosuccinate synthase activity"/>
    <property type="evidence" value="ECO:0007669"/>
    <property type="project" value="UniProtKB-UniRule"/>
</dbReference>
<comment type="cofactor">
    <cofactor evidence="8">
        <name>Mg(2+)</name>
        <dbReference type="ChEBI" id="CHEBI:18420"/>
    </cofactor>
    <text evidence="8">Binds 1 Mg(2+) ion per subunit.</text>
</comment>
<evidence type="ECO:0000256" key="6">
    <source>
        <dbReference type="ARBA" id="ARBA00022842"/>
    </source>
</evidence>
<feature type="binding site" description="in other chain" evidence="8">
    <location>
        <position position="263"/>
    </location>
    <ligand>
        <name>IMP</name>
        <dbReference type="ChEBI" id="CHEBI:58053"/>
        <note>ligand shared between dimeric partners</note>
    </ligand>
</feature>
<evidence type="ECO:0000256" key="7">
    <source>
        <dbReference type="ARBA" id="ARBA00023134"/>
    </source>
</evidence>
<evidence type="ECO:0000256" key="8">
    <source>
        <dbReference type="HAMAP-Rule" id="MF_00011"/>
    </source>
</evidence>
<keyword evidence="6 8" id="KW-0460">Magnesium</keyword>
<evidence type="ECO:0000256" key="11">
    <source>
        <dbReference type="SAM" id="MobiDB-lite"/>
    </source>
</evidence>
<dbReference type="InterPro" id="IPR027417">
    <property type="entry name" value="P-loop_NTPase"/>
</dbReference>
<dbReference type="InterPro" id="IPR042111">
    <property type="entry name" value="Adenylosuccinate_synth_dom3"/>
</dbReference>
<evidence type="ECO:0000256" key="10">
    <source>
        <dbReference type="RuleBase" id="RU000520"/>
    </source>
</evidence>
<feature type="binding site" evidence="8">
    <location>
        <position position="146"/>
    </location>
    <ligand>
        <name>IMP</name>
        <dbReference type="ChEBI" id="CHEBI:58053"/>
        <note>ligand shared between dimeric partners</note>
    </ligand>
</feature>
<dbReference type="GO" id="GO:0005737">
    <property type="term" value="C:cytoplasm"/>
    <property type="evidence" value="ECO:0007669"/>
    <property type="project" value="UniProtKB-SubCell"/>
</dbReference>
<dbReference type="AlphaFoldDB" id="A0A1F5Z1N6"/>
<comment type="pathway">
    <text evidence="8 10">Purine metabolism; AMP biosynthesis via de novo pathway; AMP from IMP: step 1/2.</text>
</comment>
<dbReference type="Proteomes" id="UP000177354">
    <property type="component" value="Unassembled WGS sequence"/>
</dbReference>
<evidence type="ECO:0000256" key="2">
    <source>
        <dbReference type="ARBA" id="ARBA00022598"/>
    </source>
</evidence>
<comment type="function">
    <text evidence="8">Plays an important role in the de novo pathway of purine nucleotide biosynthesis. Catalyzes the first committed step in the biosynthesis of AMP from IMP.</text>
</comment>
<dbReference type="UniPathway" id="UPA00075">
    <property type="reaction ID" value="UER00335"/>
</dbReference>
<sequence length="472" mass="52468">MASKGELGLVFGAQWGDEGKGRIVDCLSKYDVYARFAGGDNAGHTVTVGNEIFKLHLTPSAITRPHSVVLIGRGVVVNPKTLVEEINGLRERGIDINPSGYLLDGKSRLITKAELLEDALWEASGGTFIGTTLRGIGPTYSLKMLRRGPVIDMIAGEHFDEISLRKHFEDRIPILKTLAQNRNVHRALETLQDDIQKDPDNQSKQRAFDFLTAAVSFQPINIDAEIDALAEYGRFLYQYVGNTIYRAHHDYDKGKRLLAEGAQGTLIDIDYGTYPYVTSSHTGLAGFLESFGFAPETVERRLAVTKAFQTRVGSGPFPTELHDDTARHLRGTGENPWDEYGTTTRRARRVGWLDGVLLQYALEVNGATEIALTKIDVLGGLDKVGICTGYVKEGKVIAKLNRIDGDELSGLNPENLIIEYLDGWPEMDRKNLSWETLHPNAQKYVNRVEEIAAYPVTMISYSPEREGIIFRK</sequence>
<feature type="binding site" description="in other chain" evidence="8">
    <location>
        <begin position="41"/>
        <end position="44"/>
    </location>
    <ligand>
        <name>IMP</name>
        <dbReference type="ChEBI" id="CHEBI:58053"/>
        <note>ligand shared between dimeric partners</note>
    </ligand>
</feature>
<dbReference type="GO" id="GO:0044208">
    <property type="term" value="P:'de novo' AMP biosynthetic process"/>
    <property type="evidence" value="ECO:0007669"/>
    <property type="project" value="UniProtKB-UniRule"/>
</dbReference>
<dbReference type="CDD" id="cd03108">
    <property type="entry name" value="AdSS"/>
    <property type="match status" value="1"/>
</dbReference>
<keyword evidence="4 8" id="KW-0547">Nucleotide-binding</keyword>
<keyword evidence="5 8" id="KW-0658">Purine biosynthesis</keyword>
<keyword evidence="3 8" id="KW-0479">Metal-binding</keyword>
<feature type="binding site" evidence="8">
    <location>
        <begin position="43"/>
        <end position="45"/>
    </location>
    <ligand>
        <name>GTP</name>
        <dbReference type="ChEBI" id="CHEBI:37565"/>
    </ligand>
</feature>
<dbReference type="Pfam" id="PF00709">
    <property type="entry name" value="Adenylsucc_synt"/>
    <property type="match status" value="1"/>
</dbReference>
<organism evidence="12 13">
    <name type="scientific">Candidatus Gottesmanbacteria bacterium RIFCSPHIGHO2_01_FULL_40_15</name>
    <dbReference type="NCBI Taxonomy" id="1798376"/>
    <lineage>
        <taxon>Bacteria</taxon>
        <taxon>Candidatus Gottesmaniibacteriota</taxon>
    </lineage>
</organism>
<feature type="binding site" description="in other chain" evidence="8">
    <location>
        <position position="346"/>
    </location>
    <ligand>
        <name>IMP</name>
        <dbReference type="ChEBI" id="CHEBI:58053"/>
        <note>ligand shared between dimeric partners</note>
    </ligand>
</feature>
<evidence type="ECO:0000256" key="4">
    <source>
        <dbReference type="ARBA" id="ARBA00022741"/>
    </source>
</evidence>
<dbReference type="InterPro" id="IPR001114">
    <property type="entry name" value="Adenylosuccinate_synthetase"/>
</dbReference>
<feature type="binding site" evidence="8">
    <location>
        <position position="43"/>
    </location>
    <ligand>
        <name>Mg(2+)</name>
        <dbReference type="ChEBI" id="CHEBI:18420"/>
    </ligand>
</feature>
<dbReference type="InterPro" id="IPR042110">
    <property type="entry name" value="Adenylosuccinate_synth_dom2"/>
</dbReference>
<evidence type="ECO:0000256" key="3">
    <source>
        <dbReference type="ARBA" id="ARBA00022723"/>
    </source>
</evidence>
<comment type="subunit">
    <text evidence="1 8">Homodimer.</text>
</comment>
<feature type="binding site" evidence="8">
    <location>
        <begin position="374"/>
        <end position="376"/>
    </location>
    <ligand>
        <name>GTP</name>
        <dbReference type="ChEBI" id="CHEBI:37565"/>
    </ligand>
</feature>
<keyword evidence="8" id="KW-0963">Cytoplasm</keyword>
<dbReference type="Gene3D" id="3.40.440.10">
    <property type="entry name" value="Adenylosuccinate Synthetase, subunit A, domain 1"/>
    <property type="match status" value="2"/>
</dbReference>
<protein>
    <recommendedName>
        <fullName evidence="8 10">Adenylosuccinate synthetase</fullName>
        <shortName evidence="8">AMPSase</shortName>
        <shortName evidence="8">AdSS</shortName>
        <ecNumber evidence="8 10">6.3.4.4</ecNumber>
    </recommendedName>
    <alternativeName>
        <fullName evidence="8">IMP--aspartate ligase</fullName>
    </alternativeName>
</protein>
<dbReference type="GO" id="GO:0000287">
    <property type="term" value="F:magnesium ion binding"/>
    <property type="evidence" value="ECO:0007669"/>
    <property type="project" value="UniProtKB-UniRule"/>
</dbReference>
<feature type="active site" description="Proton acceptor" evidence="8">
    <location>
        <position position="17"/>
    </location>
</feature>
<dbReference type="PROSITE" id="PS01266">
    <property type="entry name" value="ADENYLOSUCCIN_SYN_1"/>
    <property type="match status" value="1"/>
</dbReference>
<comment type="similarity">
    <text evidence="8 10">Belongs to the adenylosuccinate synthetase family.</text>
</comment>
<evidence type="ECO:0000313" key="13">
    <source>
        <dbReference type="Proteomes" id="UP000177354"/>
    </source>
</evidence>
<comment type="caution">
    <text evidence="12">The sequence shown here is derived from an EMBL/GenBank/DDBJ whole genome shotgun (WGS) entry which is preliminary data.</text>
</comment>
<evidence type="ECO:0000256" key="1">
    <source>
        <dbReference type="ARBA" id="ARBA00011738"/>
    </source>
</evidence>
<dbReference type="InterPro" id="IPR042109">
    <property type="entry name" value="Adenylosuccinate_synth_dom1"/>
</dbReference>
<proteinExistence type="inferred from homology"/>
<feature type="binding site" evidence="8">
    <location>
        <position position="348"/>
    </location>
    <ligand>
        <name>GTP</name>
        <dbReference type="ChEBI" id="CHEBI:37565"/>
    </ligand>
</feature>
<dbReference type="Gene3D" id="1.10.300.10">
    <property type="entry name" value="Adenylosuccinate Synthetase, subunit A, domain 2"/>
    <property type="match status" value="1"/>
</dbReference>
<dbReference type="SUPFAM" id="SSF52540">
    <property type="entry name" value="P-loop containing nucleoside triphosphate hydrolases"/>
    <property type="match status" value="1"/>
</dbReference>
<feature type="binding site" description="in other chain" evidence="8">
    <location>
        <begin position="17"/>
        <end position="20"/>
    </location>
    <ligand>
        <name>IMP</name>
        <dbReference type="ChEBI" id="CHEBI:58053"/>
        <note>ligand shared between dimeric partners</note>
    </ligand>
</feature>
<keyword evidence="2 8" id="KW-0436">Ligase</keyword>
<gene>
    <name evidence="8" type="primary">purA</name>
    <name evidence="12" type="ORF">A2777_00760</name>
</gene>
<dbReference type="PROSITE" id="PS00513">
    <property type="entry name" value="ADENYLOSUCCIN_SYN_2"/>
    <property type="match status" value="1"/>
</dbReference>
<dbReference type="GO" id="GO:0046040">
    <property type="term" value="P:IMP metabolic process"/>
    <property type="evidence" value="ECO:0007669"/>
    <property type="project" value="TreeGrafter"/>
</dbReference>
<evidence type="ECO:0000256" key="9">
    <source>
        <dbReference type="PROSITE-ProRule" id="PRU10134"/>
    </source>
</evidence>
<feature type="binding site" evidence="8">
    <location>
        <position position="17"/>
    </location>
    <ligand>
        <name>Mg(2+)</name>
        <dbReference type="ChEBI" id="CHEBI:18420"/>
    </ligand>
</feature>
<comment type="catalytic activity">
    <reaction evidence="8 10">
        <text>IMP + L-aspartate + GTP = N(6)-(1,2-dicarboxyethyl)-AMP + GDP + phosphate + 2 H(+)</text>
        <dbReference type="Rhea" id="RHEA:15753"/>
        <dbReference type="ChEBI" id="CHEBI:15378"/>
        <dbReference type="ChEBI" id="CHEBI:29991"/>
        <dbReference type="ChEBI" id="CHEBI:37565"/>
        <dbReference type="ChEBI" id="CHEBI:43474"/>
        <dbReference type="ChEBI" id="CHEBI:57567"/>
        <dbReference type="ChEBI" id="CHEBI:58053"/>
        <dbReference type="ChEBI" id="CHEBI:58189"/>
        <dbReference type="EC" id="6.3.4.4"/>
    </reaction>
</comment>
<keyword evidence="7 8" id="KW-0342">GTP-binding</keyword>
<feature type="binding site" description="in other chain" evidence="8">
    <location>
        <position position="132"/>
    </location>
    <ligand>
        <name>IMP</name>
        <dbReference type="ChEBI" id="CHEBI:58053"/>
        <note>ligand shared between dimeric partners</note>
    </ligand>
</feature>
<dbReference type="EC" id="6.3.4.4" evidence="8 10"/>
<evidence type="ECO:0000313" key="12">
    <source>
        <dbReference type="EMBL" id="OGG06032.1"/>
    </source>
</evidence>
<accession>A0A1F5Z1N6</accession>
<feature type="binding site" description="in other chain" evidence="8">
    <location>
        <position position="278"/>
    </location>
    <ligand>
        <name>IMP</name>
        <dbReference type="ChEBI" id="CHEBI:58053"/>
        <note>ligand shared between dimeric partners</note>
    </ligand>
</feature>
<dbReference type="EMBL" id="MFJF01000019">
    <property type="protein sequence ID" value="OGG06032.1"/>
    <property type="molecule type" value="Genomic_DNA"/>
</dbReference>
<dbReference type="GO" id="GO:0005525">
    <property type="term" value="F:GTP binding"/>
    <property type="evidence" value="ECO:0007669"/>
    <property type="project" value="UniProtKB-UniRule"/>
</dbReference>
<feature type="binding site" evidence="8">
    <location>
        <begin position="342"/>
        <end position="348"/>
    </location>
    <ligand>
        <name>substrate</name>
    </ligand>
</feature>
<dbReference type="PANTHER" id="PTHR11846:SF0">
    <property type="entry name" value="ADENYLOSUCCINATE SYNTHETASE"/>
    <property type="match status" value="1"/>
</dbReference>
<comment type="subcellular location">
    <subcellularLocation>
        <location evidence="8">Cytoplasm</location>
    </subcellularLocation>
</comment>
<dbReference type="Gene3D" id="3.90.170.10">
    <property type="entry name" value="Adenylosuccinate Synthetase, subunit A, domain 3"/>
    <property type="match status" value="1"/>
</dbReference>
<evidence type="ECO:0000256" key="5">
    <source>
        <dbReference type="ARBA" id="ARBA00022755"/>
    </source>
</evidence>
<name>A0A1F5Z1N6_9BACT</name>
<feature type="region of interest" description="Disordered" evidence="11">
    <location>
        <begin position="319"/>
        <end position="340"/>
    </location>
</feature>
<feature type="binding site" evidence="8">
    <location>
        <begin position="16"/>
        <end position="22"/>
    </location>
    <ligand>
        <name>GTP</name>
        <dbReference type="ChEBI" id="CHEBI:37565"/>
    </ligand>
</feature>
<reference evidence="12 13" key="1">
    <citation type="journal article" date="2016" name="Nat. Commun.">
        <title>Thousands of microbial genomes shed light on interconnected biogeochemical processes in an aquifer system.</title>
        <authorList>
            <person name="Anantharaman K."/>
            <person name="Brown C.T."/>
            <person name="Hug L.A."/>
            <person name="Sharon I."/>
            <person name="Castelle C.J."/>
            <person name="Probst A.J."/>
            <person name="Thomas B.C."/>
            <person name="Singh A."/>
            <person name="Wilkins M.J."/>
            <person name="Karaoz U."/>
            <person name="Brodie E.L."/>
            <person name="Williams K.H."/>
            <person name="Hubbard S.S."/>
            <person name="Banfield J.F."/>
        </authorList>
    </citation>
    <scope>NUCLEOTIDE SEQUENCE [LARGE SCALE GENOMIC DNA]</scope>
</reference>
<dbReference type="FunFam" id="3.90.170.10:FF:000001">
    <property type="entry name" value="Adenylosuccinate synthetase"/>
    <property type="match status" value="1"/>
</dbReference>
<dbReference type="HAMAP" id="MF_00011">
    <property type="entry name" value="Adenylosucc_synth"/>
    <property type="match status" value="1"/>
</dbReference>